<dbReference type="InterPro" id="IPR003599">
    <property type="entry name" value="Ig_sub"/>
</dbReference>
<dbReference type="InterPro" id="IPR037448">
    <property type="entry name" value="Zig-8"/>
</dbReference>
<sequence length="462" mass="50552">MGLLGCRTMCAPATAALLLAALSALPCRGTDADTVSKLLNETEEHQEIGTQPTVNKIYQILYANSDLHNQTVNNINYSSLNLIHNFNFELSTTAPDRNVECCHNTDSDDRTNNVSVSDEGANVVVNDISLEQKRNRNRRVVNVIRTDEVTVSDVRLISTVTVPSLAPFAEKRRKPGETGSSAPLLNYIFDTYSNTHQHRNHKAGNGNSIYAAAAPEIEALVGSTAHLDCKVDALHDKLVSWVRRKNDEEPMDLLTTGTQQYTADDRYSARFIPPDIWRLEIKEVRPSDAAHYDCQLSAHPPRTARVTLLVPEVSVRVVDGAGAEVSEQVCEVGSTVALRCEVRGLRMEGGPSLLWYRREALLNDDTTRGGISVRTEFGANGANSVLRVARVRNDDAGRYTCTVARAPPPAPPPAHVLLHVIKGESLAELHQGGSHTVSVQVLLAITPALCAVLHCTIQFIYQ</sequence>
<evidence type="ECO:0000313" key="4">
    <source>
        <dbReference type="RefSeq" id="XP_052757456.1"/>
    </source>
</evidence>
<feature type="chain" id="PRO_5046531361" evidence="1">
    <location>
        <begin position="33"/>
        <end position="462"/>
    </location>
</feature>
<evidence type="ECO:0000313" key="3">
    <source>
        <dbReference type="Proteomes" id="UP001652740"/>
    </source>
</evidence>
<gene>
    <name evidence="4" type="primary">LOC113511491</name>
</gene>
<protein>
    <submittedName>
        <fullName evidence="4">Uncharacterized protein LOC113511491</fullName>
    </submittedName>
</protein>
<feature type="domain" description="Ig-like" evidence="2">
    <location>
        <begin position="207"/>
        <end position="307"/>
    </location>
</feature>
<dbReference type="Pfam" id="PF13927">
    <property type="entry name" value="Ig_3"/>
    <property type="match status" value="1"/>
</dbReference>
<dbReference type="RefSeq" id="XP_052757456.1">
    <property type="nucleotide sequence ID" value="XM_052901496.1"/>
</dbReference>
<dbReference type="InterPro" id="IPR013783">
    <property type="entry name" value="Ig-like_fold"/>
</dbReference>
<keyword evidence="1" id="KW-0732">Signal</keyword>
<keyword evidence="3" id="KW-1185">Reference proteome</keyword>
<dbReference type="CDD" id="cd00096">
    <property type="entry name" value="Ig"/>
    <property type="match status" value="1"/>
</dbReference>
<name>A0ABM3N1J9_GALME</name>
<reference evidence="4" key="1">
    <citation type="submission" date="2025-08" db="UniProtKB">
        <authorList>
            <consortium name="RefSeq"/>
        </authorList>
    </citation>
    <scope>IDENTIFICATION</scope>
    <source>
        <tissue evidence="4">Whole larvae</tissue>
    </source>
</reference>
<accession>A0ABM3N1J9</accession>
<dbReference type="InterPro" id="IPR013106">
    <property type="entry name" value="Ig_V-set"/>
</dbReference>
<organism evidence="3 4">
    <name type="scientific">Galleria mellonella</name>
    <name type="common">Greater wax moth</name>
    <dbReference type="NCBI Taxonomy" id="7137"/>
    <lineage>
        <taxon>Eukaryota</taxon>
        <taxon>Metazoa</taxon>
        <taxon>Ecdysozoa</taxon>
        <taxon>Arthropoda</taxon>
        <taxon>Hexapoda</taxon>
        <taxon>Insecta</taxon>
        <taxon>Pterygota</taxon>
        <taxon>Neoptera</taxon>
        <taxon>Endopterygota</taxon>
        <taxon>Lepidoptera</taxon>
        <taxon>Glossata</taxon>
        <taxon>Ditrysia</taxon>
        <taxon>Pyraloidea</taxon>
        <taxon>Pyralidae</taxon>
        <taxon>Galleriinae</taxon>
        <taxon>Galleria</taxon>
    </lineage>
</organism>
<dbReference type="Proteomes" id="UP001652740">
    <property type="component" value="Unplaced"/>
</dbReference>
<dbReference type="InterPro" id="IPR036179">
    <property type="entry name" value="Ig-like_dom_sf"/>
</dbReference>
<dbReference type="SMART" id="SM00408">
    <property type="entry name" value="IGc2"/>
    <property type="match status" value="2"/>
</dbReference>
<dbReference type="Pfam" id="PF07686">
    <property type="entry name" value="V-set"/>
    <property type="match status" value="1"/>
</dbReference>
<evidence type="ECO:0000259" key="2">
    <source>
        <dbReference type="PROSITE" id="PS50835"/>
    </source>
</evidence>
<dbReference type="InterPro" id="IPR003598">
    <property type="entry name" value="Ig_sub2"/>
</dbReference>
<feature type="signal peptide" evidence="1">
    <location>
        <begin position="1"/>
        <end position="32"/>
    </location>
</feature>
<dbReference type="PROSITE" id="PS50835">
    <property type="entry name" value="IG_LIKE"/>
    <property type="match status" value="2"/>
</dbReference>
<proteinExistence type="predicted"/>
<dbReference type="GeneID" id="113511491"/>
<dbReference type="InterPro" id="IPR007110">
    <property type="entry name" value="Ig-like_dom"/>
</dbReference>
<dbReference type="PANTHER" id="PTHR23279:SF3">
    <property type="entry name" value="DEFECTIVE PROBOSCIS EXTENSION RESPONSE 18"/>
    <property type="match status" value="1"/>
</dbReference>
<dbReference type="Gene3D" id="2.60.40.10">
    <property type="entry name" value="Immunoglobulins"/>
    <property type="match status" value="2"/>
</dbReference>
<dbReference type="PANTHER" id="PTHR23279">
    <property type="entry name" value="DEFECTIVE PROBOSCIS EXTENSION RESPONSE DPR -RELATED"/>
    <property type="match status" value="1"/>
</dbReference>
<evidence type="ECO:0000256" key="1">
    <source>
        <dbReference type="SAM" id="SignalP"/>
    </source>
</evidence>
<dbReference type="SMART" id="SM00409">
    <property type="entry name" value="IG"/>
    <property type="match status" value="2"/>
</dbReference>
<feature type="domain" description="Ig-like" evidence="2">
    <location>
        <begin position="311"/>
        <end position="403"/>
    </location>
</feature>
<dbReference type="SUPFAM" id="SSF48726">
    <property type="entry name" value="Immunoglobulin"/>
    <property type="match status" value="2"/>
</dbReference>
<dbReference type="SMART" id="SM00406">
    <property type="entry name" value="IGv"/>
    <property type="match status" value="2"/>
</dbReference>